<accession>A0ABR6ALQ3</accession>
<sequence>MTGIAPMGIRAGLSVRETLSDWSGQLSAEAPNGRRALPRDSFRNDYCMPLMLGHGRRSGRISWSIPL</sequence>
<evidence type="ECO:0000313" key="1">
    <source>
        <dbReference type="EMBL" id="MBA8850389.1"/>
    </source>
</evidence>
<keyword evidence="2" id="KW-1185">Reference proteome</keyword>
<comment type="caution">
    <text evidence="1">The sequence shown here is derived from an EMBL/GenBank/DDBJ whole genome shotgun (WGS) entry which is preliminary data.</text>
</comment>
<protein>
    <recommendedName>
        <fullName evidence="3">Transposase</fullName>
    </recommendedName>
</protein>
<gene>
    <name evidence="1" type="ORF">FHW20_001324</name>
</gene>
<proteinExistence type="predicted"/>
<reference evidence="1 2" key="1">
    <citation type="submission" date="2020-07" db="EMBL/GenBank/DDBJ databases">
        <title>Genomic Encyclopedia of Type Strains, Phase IV (KMG-V): Genome sequencing to study the core and pangenomes of soil and plant-associated prokaryotes.</title>
        <authorList>
            <person name="Whitman W."/>
        </authorList>
    </citation>
    <scope>NUCLEOTIDE SEQUENCE [LARGE SCALE GENOMIC DNA]</scope>
    <source>
        <strain evidence="1 2">RH4WT92</strain>
    </source>
</reference>
<evidence type="ECO:0008006" key="3">
    <source>
        <dbReference type="Google" id="ProtNLM"/>
    </source>
</evidence>
<name>A0ABR6ALQ3_9HYPH</name>
<dbReference type="Proteomes" id="UP000578622">
    <property type="component" value="Unassembled WGS sequence"/>
</dbReference>
<organism evidence="1 2">
    <name type="scientific">Brucella intermedia</name>
    <dbReference type="NCBI Taxonomy" id="94625"/>
    <lineage>
        <taxon>Bacteria</taxon>
        <taxon>Pseudomonadati</taxon>
        <taxon>Pseudomonadota</taxon>
        <taxon>Alphaproteobacteria</taxon>
        <taxon>Hyphomicrobiales</taxon>
        <taxon>Brucellaceae</taxon>
        <taxon>Brucella/Ochrobactrum group</taxon>
        <taxon>Brucella</taxon>
    </lineage>
</organism>
<dbReference type="EMBL" id="JACGXG010000002">
    <property type="protein sequence ID" value="MBA8850389.1"/>
    <property type="molecule type" value="Genomic_DNA"/>
</dbReference>
<evidence type="ECO:0000313" key="2">
    <source>
        <dbReference type="Proteomes" id="UP000578622"/>
    </source>
</evidence>